<protein>
    <submittedName>
        <fullName evidence="1">Uncharacterized protein</fullName>
    </submittedName>
</protein>
<name>A0A9W4QV59_PSEHA</name>
<comment type="caution">
    <text evidence="1">The sequence shown here is derived from an EMBL/GenBank/DDBJ whole genome shotgun (WGS) entry which is preliminary data.</text>
</comment>
<organism evidence="1 2">
    <name type="scientific">Pseudoalteromonas haloplanktis</name>
    <name type="common">Alteromonas haloplanktis</name>
    <dbReference type="NCBI Taxonomy" id="228"/>
    <lineage>
        <taxon>Bacteria</taxon>
        <taxon>Pseudomonadati</taxon>
        <taxon>Pseudomonadota</taxon>
        <taxon>Gammaproteobacteria</taxon>
        <taxon>Alteromonadales</taxon>
        <taxon>Pseudoalteromonadaceae</taxon>
        <taxon>Pseudoalteromonas</taxon>
    </lineage>
</organism>
<gene>
    <name evidence="1" type="ORF">PSEHALCIP103_01075</name>
</gene>
<evidence type="ECO:0000313" key="1">
    <source>
        <dbReference type="EMBL" id="CAH9054638.1"/>
    </source>
</evidence>
<proteinExistence type="predicted"/>
<reference evidence="1" key="1">
    <citation type="submission" date="2022-07" db="EMBL/GenBank/DDBJ databases">
        <authorList>
            <person name="Criscuolo A."/>
        </authorList>
    </citation>
    <scope>NUCLEOTIDE SEQUENCE</scope>
    <source>
        <strain evidence="1">CIP103197</strain>
    </source>
</reference>
<dbReference type="EMBL" id="CAMAPB010000011">
    <property type="protein sequence ID" value="CAH9054638.1"/>
    <property type="molecule type" value="Genomic_DNA"/>
</dbReference>
<sequence>MGLLALFQDYKLLYLKQKSITHTSYAFLINLKPIHFTNEYRRLSLLHGQ</sequence>
<keyword evidence="2" id="KW-1185">Reference proteome</keyword>
<evidence type="ECO:0000313" key="2">
    <source>
        <dbReference type="Proteomes" id="UP001152447"/>
    </source>
</evidence>
<dbReference type="Proteomes" id="UP001152447">
    <property type="component" value="Unassembled WGS sequence"/>
</dbReference>
<dbReference type="AlphaFoldDB" id="A0A9W4QV59"/>
<accession>A0A9W4QV59</accession>